<sequence>MSGNSNPAPPSSSNSGIPPPPSPSNSGSGYGNPAPSYPGYSGSGMSSMLPMETGSPAYGAPPSQYTPPPSQSSYPSQQMPYSSFTNGGYSQMDCGYGYQKGSDGMCSPESWWGNSNIAPPYTMTVTEKSIETMTSTVTCTETLSTTMFSTLTMTDLKTDTLFVTKTETLPVTLTSTSIMVDPTTVTMTDTVMNVLTDFITKTDVSILPTTVTSIWVSTDIIDMVSAPSTSLNRADGMLPDQHCRTHSHIDRPGRENDDQHTHLHPTSTKTDVSTQLSVSTSTTTQVLQQSGLSDCLSSCNQYKYLTTGNSNMWNTYASPPAYTPSPTSQPYQYMSQGGGYSQGSGDTTRDRQLSVLVFL</sequence>
<dbReference type="EMBL" id="WIUZ02000021">
    <property type="protein sequence ID" value="KAF9779049.1"/>
    <property type="molecule type" value="Genomic_DNA"/>
</dbReference>
<protein>
    <submittedName>
        <fullName evidence="3">Uncharacterized protein</fullName>
    </submittedName>
</protein>
<feature type="compositionally biased region" description="Low complexity" evidence="1">
    <location>
        <begin position="1"/>
        <end position="16"/>
    </location>
</feature>
<reference evidence="3" key="2">
    <citation type="submission" date="2020-11" db="EMBL/GenBank/DDBJ databases">
        <authorList>
            <consortium name="DOE Joint Genome Institute"/>
            <person name="Kuo A."/>
            <person name="Miyauchi S."/>
            <person name="Kiss E."/>
            <person name="Drula E."/>
            <person name="Kohler A."/>
            <person name="Sanchez-Garcia M."/>
            <person name="Andreopoulos B."/>
            <person name="Barry K.W."/>
            <person name="Bonito G."/>
            <person name="Buee M."/>
            <person name="Carver A."/>
            <person name="Chen C."/>
            <person name="Cichocki N."/>
            <person name="Clum A."/>
            <person name="Culley D."/>
            <person name="Crous P.W."/>
            <person name="Fauchery L."/>
            <person name="Girlanda M."/>
            <person name="Hayes R."/>
            <person name="Keri Z."/>
            <person name="Labutti K."/>
            <person name="Lipzen A."/>
            <person name="Lombard V."/>
            <person name="Magnuson J."/>
            <person name="Maillard F."/>
            <person name="Morin E."/>
            <person name="Murat C."/>
            <person name="Nolan M."/>
            <person name="Ohm R."/>
            <person name="Pangilinan J."/>
            <person name="Pereira M."/>
            <person name="Perotto S."/>
            <person name="Peter M."/>
            <person name="Riley R."/>
            <person name="Sitrit Y."/>
            <person name="Stielow B."/>
            <person name="Szollosi G."/>
            <person name="Zifcakova L."/>
            <person name="Stursova M."/>
            <person name="Spatafora J.W."/>
            <person name="Tedersoo L."/>
            <person name="Vaario L.-M."/>
            <person name="Yamada A."/>
            <person name="Yan M."/>
            <person name="Wang P."/>
            <person name="Xu J."/>
            <person name="Bruns T."/>
            <person name="Baldrian P."/>
            <person name="Vilgalys R."/>
            <person name="Henrissat B."/>
            <person name="Grigoriev I.V."/>
            <person name="Hibbett D."/>
            <person name="Nagy L.G."/>
            <person name="Martin F.M."/>
        </authorList>
    </citation>
    <scope>NUCLEOTIDE SEQUENCE</scope>
    <source>
        <strain evidence="3">UH-Tt-Lm1</strain>
    </source>
</reference>
<gene>
    <name evidence="3" type="ORF">BJ322DRAFT_1113712</name>
    <name evidence="2" type="ORF">BJ322DRAFT_1113910</name>
</gene>
<organism evidence="3 4">
    <name type="scientific">Thelephora terrestris</name>
    <dbReference type="NCBI Taxonomy" id="56493"/>
    <lineage>
        <taxon>Eukaryota</taxon>
        <taxon>Fungi</taxon>
        <taxon>Dikarya</taxon>
        <taxon>Basidiomycota</taxon>
        <taxon>Agaricomycotina</taxon>
        <taxon>Agaricomycetes</taxon>
        <taxon>Thelephorales</taxon>
        <taxon>Thelephoraceae</taxon>
        <taxon>Thelephora</taxon>
    </lineage>
</organism>
<dbReference type="EMBL" id="WIUZ02000020">
    <property type="protein sequence ID" value="KAF9779355.1"/>
    <property type="molecule type" value="Genomic_DNA"/>
</dbReference>
<feature type="compositionally biased region" description="Low complexity" evidence="1">
    <location>
        <begin position="24"/>
        <end position="48"/>
    </location>
</feature>
<accession>A0A9P6L2I3</accession>
<comment type="caution">
    <text evidence="3">The sequence shown here is derived from an EMBL/GenBank/DDBJ whole genome shotgun (WGS) entry which is preliminary data.</text>
</comment>
<evidence type="ECO:0000313" key="3">
    <source>
        <dbReference type="EMBL" id="KAF9779355.1"/>
    </source>
</evidence>
<dbReference type="AlphaFoldDB" id="A0A9P6L2I3"/>
<dbReference type="Proteomes" id="UP000736335">
    <property type="component" value="Unassembled WGS sequence"/>
</dbReference>
<keyword evidence="4" id="KW-1185">Reference proteome</keyword>
<dbReference type="OrthoDB" id="3238632at2759"/>
<feature type="compositionally biased region" description="Low complexity" evidence="1">
    <location>
        <begin position="71"/>
        <end position="82"/>
    </location>
</feature>
<feature type="region of interest" description="Disordered" evidence="1">
    <location>
        <begin position="1"/>
        <end position="82"/>
    </location>
</feature>
<feature type="compositionally biased region" description="Basic and acidic residues" evidence="1">
    <location>
        <begin position="244"/>
        <end position="261"/>
    </location>
</feature>
<reference evidence="3" key="1">
    <citation type="journal article" date="2020" name="Nat. Commun.">
        <title>Large-scale genome sequencing of mycorrhizal fungi provides insights into the early evolution of symbiotic traits.</title>
        <authorList>
            <person name="Miyauchi S."/>
            <person name="Kiss E."/>
            <person name="Kuo A."/>
            <person name="Drula E."/>
            <person name="Kohler A."/>
            <person name="Sanchez-Garcia M."/>
            <person name="Morin E."/>
            <person name="Andreopoulos B."/>
            <person name="Barry K.W."/>
            <person name="Bonito G."/>
            <person name="Buee M."/>
            <person name="Carver A."/>
            <person name="Chen C."/>
            <person name="Cichocki N."/>
            <person name="Clum A."/>
            <person name="Culley D."/>
            <person name="Crous P.W."/>
            <person name="Fauchery L."/>
            <person name="Girlanda M."/>
            <person name="Hayes R.D."/>
            <person name="Keri Z."/>
            <person name="LaButti K."/>
            <person name="Lipzen A."/>
            <person name="Lombard V."/>
            <person name="Magnuson J."/>
            <person name="Maillard F."/>
            <person name="Murat C."/>
            <person name="Nolan M."/>
            <person name="Ohm R.A."/>
            <person name="Pangilinan J."/>
            <person name="Pereira M.F."/>
            <person name="Perotto S."/>
            <person name="Peter M."/>
            <person name="Pfister S."/>
            <person name="Riley R."/>
            <person name="Sitrit Y."/>
            <person name="Stielow J.B."/>
            <person name="Szollosi G."/>
            <person name="Zifcakova L."/>
            <person name="Stursova M."/>
            <person name="Spatafora J.W."/>
            <person name="Tedersoo L."/>
            <person name="Vaario L.M."/>
            <person name="Yamada A."/>
            <person name="Yan M."/>
            <person name="Wang P."/>
            <person name="Xu J."/>
            <person name="Bruns T."/>
            <person name="Baldrian P."/>
            <person name="Vilgalys R."/>
            <person name="Dunand C."/>
            <person name="Henrissat B."/>
            <person name="Grigoriev I.V."/>
            <person name="Hibbett D."/>
            <person name="Nagy L.G."/>
            <person name="Martin F.M."/>
        </authorList>
    </citation>
    <scope>NUCLEOTIDE SEQUENCE</scope>
    <source>
        <strain evidence="3">UH-Tt-Lm1</strain>
    </source>
</reference>
<evidence type="ECO:0000313" key="4">
    <source>
        <dbReference type="Proteomes" id="UP000736335"/>
    </source>
</evidence>
<evidence type="ECO:0000313" key="2">
    <source>
        <dbReference type="EMBL" id="KAF9779049.1"/>
    </source>
</evidence>
<feature type="region of interest" description="Disordered" evidence="1">
    <location>
        <begin position="244"/>
        <end position="274"/>
    </location>
</feature>
<evidence type="ECO:0000256" key="1">
    <source>
        <dbReference type="SAM" id="MobiDB-lite"/>
    </source>
</evidence>
<proteinExistence type="predicted"/>
<name>A0A9P6L2I3_9AGAM</name>